<feature type="region of interest" description="Disordered" evidence="1">
    <location>
        <begin position="57"/>
        <end position="79"/>
    </location>
</feature>
<evidence type="ECO:0000313" key="2">
    <source>
        <dbReference type="EMBL" id="KAA6385180.1"/>
    </source>
</evidence>
<proteinExistence type="predicted"/>
<dbReference type="AlphaFoldDB" id="A0A5J4VRY6"/>
<comment type="caution">
    <text evidence="2">The sequence shown here is derived from an EMBL/GenBank/DDBJ whole genome shotgun (WGS) entry which is preliminary data.</text>
</comment>
<name>A0A5J4VRY6_9EUKA</name>
<evidence type="ECO:0000313" key="3">
    <source>
        <dbReference type="Proteomes" id="UP000324800"/>
    </source>
</evidence>
<reference evidence="2 3" key="1">
    <citation type="submission" date="2019-03" db="EMBL/GenBank/DDBJ databases">
        <title>Single cell metagenomics reveals metabolic interactions within the superorganism composed of flagellate Streblomastix strix and complex community of Bacteroidetes bacteria on its surface.</title>
        <authorList>
            <person name="Treitli S.C."/>
            <person name="Kolisko M."/>
            <person name="Husnik F."/>
            <person name="Keeling P."/>
            <person name="Hampl V."/>
        </authorList>
    </citation>
    <scope>NUCLEOTIDE SEQUENCE [LARGE SCALE GENOMIC DNA]</scope>
    <source>
        <strain evidence="2">ST1C</strain>
    </source>
</reference>
<gene>
    <name evidence="2" type="ORF">EZS28_019296</name>
</gene>
<protein>
    <submittedName>
        <fullName evidence="2">Uncharacterized protein</fullName>
    </submittedName>
</protein>
<dbReference type="EMBL" id="SNRW01005382">
    <property type="protein sequence ID" value="KAA6385180.1"/>
    <property type="molecule type" value="Genomic_DNA"/>
</dbReference>
<feature type="region of interest" description="Disordered" evidence="1">
    <location>
        <begin position="94"/>
        <end position="117"/>
    </location>
</feature>
<dbReference type="Proteomes" id="UP000324800">
    <property type="component" value="Unassembled WGS sequence"/>
</dbReference>
<accession>A0A5J4VRY6</accession>
<organism evidence="2 3">
    <name type="scientific">Streblomastix strix</name>
    <dbReference type="NCBI Taxonomy" id="222440"/>
    <lineage>
        <taxon>Eukaryota</taxon>
        <taxon>Metamonada</taxon>
        <taxon>Preaxostyla</taxon>
        <taxon>Oxymonadida</taxon>
        <taxon>Streblomastigidae</taxon>
        <taxon>Streblomastix</taxon>
    </lineage>
</organism>
<evidence type="ECO:0000256" key="1">
    <source>
        <dbReference type="SAM" id="MobiDB-lite"/>
    </source>
</evidence>
<sequence length="398" mass="45495">MLSEYSPSANFQVCSLEALLKQIAPRLLVFVIRKYYSQVSTNSSSYAEVITMQVNVQEKKKKSKSKKSRDDKELSDETGYNLGSQIQGMINANAARNRSRQKQKQESESDSQWGAHMQNKKFRQVNYQRVRTEQLAMITQLMRQSGLILKKGITQAEQYVIENKIRRMDPSISAAEAHAGVFAISNPAARRRIYTERFPNSLLQELYETNIRINNEAQASMNLGANQLVITPEQQLNELMNEGSPRQQQFLNRQLDVEFANQQQASELPQSSVFDDIPPEFTVAQERLSEEQQRQIELDIISSVNLNTVYDIGALDWGRPPINDVYGRKPFETYDTGYKYDQFGNPIAYMKKPTIPIGKKGNIMKRNYIPISQLIQTAKAQADLHKKLTKSAKIAKKK</sequence>